<gene>
    <name evidence="1" type="ORF">Q75_15870</name>
</gene>
<dbReference type="Proteomes" id="UP000074108">
    <property type="component" value="Unassembled WGS sequence"/>
</dbReference>
<accession>A0A147K4E8</accession>
<proteinExistence type="predicted"/>
<reference evidence="1 2" key="1">
    <citation type="journal article" date="2016" name="Front. Microbiol.">
        <title>Microevolution Analysis of Bacillus coahuilensis Unveils Differences in Phosphorus Acquisition Strategies and Their Regulation.</title>
        <authorList>
            <person name="Gomez-Lunar Z."/>
            <person name="Hernandez-Gonzalez I."/>
            <person name="Rodriguez-Torres M.D."/>
            <person name="Souza V."/>
            <person name="Olmedo-Alvarez G."/>
        </authorList>
    </citation>
    <scope>NUCLEOTIDE SEQUENCE [LARGE SCALE GENOMIC DNA]</scope>
    <source>
        <strain evidence="2">p1.1.43</strain>
    </source>
</reference>
<comment type="caution">
    <text evidence="1">The sequence shown here is derived from an EMBL/GenBank/DDBJ whole genome shotgun (WGS) entry which is preliminary data.</text>
</comment>
<keyword evidence="2" id="KW-1185">Reference proteome</keyword>
<dbReference type="STRING" id="1150625.Q75_15870"/>
<sequence>MMVIPKLKDFMSEIERLKVDARDSGESSIDICSGTLHKMLGDHKGKNARMASCCRALYQSMKSGDEVIQLPSPKAGNTETKGYGSRLIIRYFL</sequence>
<dbReference type="EMBL" id="LDYG01000052">
    <property type="protein sequence ID" value="KUP04271.1"/>
    <property type="molecule type" value="Genomic_DNA"/>
</dbReference>
<organism evidence="1 2">
    <name type="scientific">Bacillus coahuilensis p1.1.43</name>
    <dbReference type="NCBI Taxonomy" id="1150625"/>
    <lineage>
        <taxon>Bacteria</taxon>
        <taxon>Bacillati</taxon>
        <taxon>Bacillota</taxon>
        <taxon>Bacilli</taxon>
        <taxon>Bacillales</taxon>
        <taxon>Bacillaceae</taxon>
        <taxon>Bacillus</taxon>
    </lineage>
</organism>
<dbReference type="PATRIC" id="fig|1150625.3.peg.3319"/>
<dbReference type="AlphaFoldDB" id="A0A147K4E8"/>
<evidence type="ECO:0000313" key="1">
    <source>
        <dbReference type="EMBL" id="KUP04271.1"/>
    </source>
</evidence>
<protein>
    <submittedName>
        <fullName evidence="1">Uncharacterized protein</fullName>
    </submittedName>
</protein>
<dbReference type="RefSeq" id="WP_059351934.1">
    <property type="nucleotide sequence ID" value="NZ_LDYG01000052.1"/>
</dbReference>
<evidence type="ECO:0000313" key="2">
    <source>
        <dbReference type="Proteomes" id="UP000074108"/>
    </source>
</evidence>
<name>A0A147K4E8_9BACI</name>
<dbReference type="OrthoDB" id="1550740at2"/>